<feature type="region of interest" description="Disordered" evidence="1">
    <location>
        <begin position="73"/>
        <end position="97"/>
    </location>
</feature>
<protein>
    <submittedName>
        <fullName evidence="2">Uncharacterized protein</fullName>
    </submittedName>
</protein>
<dbReference type="EMBL" id="CP039350">
    <property type="protein sequence ID" value="QCD96360.1"/>
    <property type="molecule type" value="Genomic_DNA"/>
</dbReference>
<reference evidence="2 3" key="1">
    <citation type="submission" date="2019-04" db="EMBL/GenBank/DDBJ databases">
        <title>An improved genome assembly and genetic linkage map for asparagus bean, Vigna unguiculata ssp. sesquipedialis.</title>
        <authorList>
            <person name="Xia Q."/>
            <person name="Zhang R."/>
            <person name="Dong Y."/>
        </authorList>
    </citation>
    <scope>NUCLEOTIDE SEQUENCE [LARGE SCALE GENOMIC DNA]</scope>
    <source>
        <tissue evidence="2">Leaf</tissue>
    </source>
</reference>
<feature type="region of interest" description="Disordered" evidence="1">
    <location>
        <begin position="38"/>
        <end position="58"/>
    </location>
</feature>
<evidence type="ECO:0000313" key="2">
    <source>
        <dbReference type="EMBL" id="QCD96360.1"/>
    </source>
</evidence>
<proteinExistence type="predicted"/>
<organism evidence="2 3">
    <name type="scientific">Vigna unguiculata</name>
    <name type="common">Cowpea</name>
    <dbReference type="NCBI Taxonomy" id="3917"/>
    <lineage>
        <taxon>Eukaryota</taxon>
        <taxon>Viridiplantae</taxon>
        <taxon>Streptophyta</taxon>
        <taxon>Embryophyta</taxon>
        <taxon>Tracheophyta</taxon>
        <taxon>Spermatophyta</taxon>
        <taxon>Magnoliopsida</taxon>
        <taxon>eudicotyledons</taxon>
        <taxon>Gunneridae</taxon>
        <taxon>Pentapetalae</taxon>
        <taxon>rosids</taxon>
        <taxon>fabids</taxon>
        <taxon>Fabales</taxon>
        <taxon>Fabaceae</taxon>
        <taxon>Papilionoideae</taxon>
        <taxon>50 kb inversion clade</taxon>
        <taxon>NPAAA clade</taxon>
        <taxon>indigoferoid/millettioid clade</taxon>
        <taxon>Phaseoleae</taxon>
        <taxon>Vigna</taxon>
    </lineage>
</organism>
<gene>
    <name evidence="2" type="ORF">DEO72_LG6g1062</name>
</gene>
<evidence type="ECO:0000256" key="1">
    <source>
        <dbReference type="SAM" id="MobiDB-lite"/>
    </source>
</evidence>
<feature type="compositionally biased region" description="Low complexity" evidence="1">
    <location>
        <begin position="79"/>
        <end position="97"/>
    </location>
</feature>
<keyword evidence="3" id="KW-1185">Reference proteome</keyword>
<accession>A0A4D6M6Q3</accession>
<dbReference type="Proteomes" id="UP000501690">
    <property type="component" value="Linkage Group LG6"/>
</dbReference>
<dbReference type="AlphaFoldDB" id="A0A4D6M6Q3"/>
<name>A0A4D6M6Q3_VIGUN</name>
<sequence length="182" mass="20165">MGMRLYLAPRAVVLAIVPPRLLLTLLLGEFRARTSNLAQASRTRLSESGGGEVSSPKRASAFASASVIEFSPRRRGTRLSESPSRLSESPSRLSETPWPERRVLARNMKGIGLKVRNSLESLGETFRVALQWSGRNSMTPVSGCPWWCPICITRGEQRYPPQVQASAESDQVIRIRMSRVVS</sequence>
<evidence type="ECO:0000313" key="3">
    <source>
        <dbReference type="Proteomes" id="UP000501690"/>
    </source>
</evidence>